<dbReference type="EMBL" id="JBFMKM010000003">
    <property type="protein sequence ID" value="KAL1310944.1"/>
    <property type="molecule type" value="Genomic_DNA"/>
</dbReference>
<dbReference type="PROSITE" id="PS50850">
    <property type="entry name" value="MFS"/>
    <property type="match status" value="1"/>
</dbReference>
<feature type="transmembrane region" description="Helical" evidence="6">
    <location>
        <begin position="266"/>
        <end position="287"/>
    </location>
</feature>
<feature type="transmembrane region" description="Helical" evidence="6">
    <location>
        <begin position="381"/>
        <end position="399"/>
    </location>
</feature>
<dbReference type="Gene3D" id="1.20.1250.20">
    <property type="entry name" value="MFS general substrate transporter like domains"/>
    <property type="match status" value="1"/>
</dbReference>
<feature type="compositionally biased region" description="Basic and acidic residues" evidence="5">
    <location>
        <begin position="1"/>
        <end position="10"/>
    </location>
</feature>
<sequence length="546" mass="60074">MTAEYDEKRSPPVGSYDNHPEEIETPDISDKSEPRNSSDEALADGMQLRRTISSRNPPNPLCSKCKQGLTNEESQPCAVHDGYITDPNVVLWDSDDDPGRPQNWPLGKKIAMTVTASLFVAGVSFSSSIFGPATHVTAKQFGVGIEVMDLAISLHILGFACGPLLFGPMSEVFGRLIPFYTGLIGMAIFQIPEAVAGNVRTILVCRFFEGVFGSAIFAVVSGIFVDIWSPIARGNALALSATGINLGSTFAPIFSGFVVQQIGWRWTAWLTLIYCGTVGVLGILTMHETFEPVLLARKAKHLRFETKNFALHAKSEEQPVDIKTLAQKYLTKPIRIIINEPILIILTAYLTLVYGILYLSYQAIPFSFQNRGWSPAVSQLPFISVLLGILAAWGVFCFFNNTSYKKTWLKTRSAPPEARLPPMILGSVILPPALWWFGWSQHTHWASQVIALFFVGLGLLLIFDTGIVYLVDVYAANSNSAMSIHVVCRSIISCSFPLFSGPMYTNLGTDWASTVLAFACLAMVAAPLIFYFYGAKIRSWSRFSMS</sequence>
<feature type="transmembrane region" description="Helical" evidence="6">
    <location>
        <begin position="110"/>
        <end position="130"/>
    </location>
</feature>
<dbReference type="RefSeq" id="XP_069203793.1">
    <property type="nucleotide sequence ID" value="XM_069340326.1"/>
</dbReference>
<dbReference type="CDD" id="cd17323">
    <property type="entry name" value="MFS_Tpo1_MDR_like"/>
    <property type="match status" value="1"/>
</dbReference>
<feature type="domain" description="Major facilitator superfamily (MFS) profile" evidence="7">
    <location>
        <begin position="110"/>
        <end position="537"/>
    </location>
</feature>
<dbReference type="PANTHER" id="PTHR23502:SF47">
    <property type="entry name" value="MAJOR FACILITATOR SUPERFAMILY (MFS) PROFILE DOMAIN-CONTAINING PROTEIN-RELATED"/>
    <property type="match status" value="1"/>
</dbReference>
<evidence type="ECO:0000313" key="8">
    <source>
        <dbReference type="EMBL" id="KAL1310944.1"/>
    </source>
</evidence>
<accession>A0ABR3PP09</accession>
<evidence type="ECO:0000256" key="6">
    <source>
        <dbReference type="SAM" id="Phobius"/>
    </source>
</evidence>
<dbReference type="PANTHER" id="PTHR23502">
    <property type="entry name" value="MAJOR FACILITATOR SUPERFAMILY"/>
    <property type="match status" value="1"/>
</dbReference>
<feature type="transmembrane region" description="Helical" evidence="6">
    <location>
        <begin position="236"/>
        <end position="254"/>
    </location>
</feature>
<dbReference type="GeneID" id="95974870"/>
<keyword evidence="9" id="KW-1185">Reference proteome</keyword>
<evidence type="ECO:0000313" key="9">
    <source>
        <dbReference type="Proteomes" id="UP001562354"/>
    </source>
</evidence>
<feature type="transmembrane region" description="Helical" evidence="6">
    <location>
        <begin position="511"/>
        <end position="533"/>
    </location>
</feature>
<organism evidence="8 9">
    <name type="scientific">Neodothiora populina</name>
    <dbReference type="NCBI Taxonomy" id="2781224"/>
    <lineage>
        <taxon>Eukaryota</taxon>
        <taxon>Fungi</taxon>
        <taxon>Dikarya</taxon>
        <taxon>Ascomycota</taxon>
        <taxon>Pezizomycotina</taxon>
        <taxon>Dothideomycetes</taxon>
        <taxon>Dothideomycetidae</taxon>
        <taxon>Dothideales</taxon>
        <taxon>Dothioraceae</taxon>
        <taxon>Neodothiora</taxon>
    </lineage>
</organism>
<comment type="caution">
    <text evidence="8">The sequence shown here is derived from an EMBL/GenBank/DDBJ whole genome shotgun (WGS) entry which is preliminary data.</text>
</comment>
<evidence type="ECO:0000256" key="2">
    <source>
        <dbReference type="ARBA" id="ARBA00022692"/>
    </source>
</evidence>
<dbReference type="SUPFAM" id="SSF103473">
    <property type="entry name" value="MFS general substrate transporter"/>
    <property type="match status" value="1"/>
</dbReference>
<evidence type="ECO:0000256" key="1">
    <source>
        <dbReference type="ARBA" id="ARBA00004141"/>
    </source>
</evidence>
<feature type="transmembrane region" description="Helical" evidence="6">
    <location>
        <begin position="445"/>
        <end position="470"/>
    </location>
</feature>
<dbReference type="InterPro" id="IPR036259">
    <property type="entry name" value="MFS_trans_sf"/>
</dbReference>
<feature type="region of interest" description="Disordered" evidence="5">
    <location>
        <begin position="1"/>
        <end position="42"/>
    </location>
</feature>
<keyword evidence="2 6" id="KW-0812">Transmembrane</keyword>
<dbReference type="Proteomes" id="UP001562354">
    <property type="component" value="Unassembled WGS sequence"/>
</dbReference>
<feature type="transmembrane region" description="Helical" evidence="6">
    <location>
        <begin position="342"/>
        <end position="361"/>
    </location>
</feature>
<feature type="transmembrane region" description="Helical" evidence="6">
    <location>
        <begin position="420"/>
        <end position="439"/>
    </location>
</feature>
<feature type="transmembrane region" description="Helical" evidence="6">
    <location>
        <begin position="211"/>
        <end position="229"/>
    </location>
</feature>
<comment type="subcellular location">
    <subcellularLocation>
        <location evidence="1">Membrane</location>
        <topology evidence="1">Multi-pass membrane protein</topology>
    </subcellularLocation>
</comment>
<gene>
    <name evidence="8" type="ORF">AAFC00_001167</name>
</gene>
<feature type="compositionally biased region" description="Basic and acidic residues" evidence="5">
    <location>
        <begin position="18"/>
        <end position="38"/>
    </location>
</feature>
<keyword evidence="4 6" id="KW-0472">Membrane</keyword>
<feature type="transmembrane region" description="Helical" evidence="6">
    <location>
        <begin position="173"/>
        <end position="191"/>
    </location>
</feature>
<dbReference type="InterPro" id="IPR011701">
    <property type="entry name" value="MFS"/>
</dbReference>
<feature type="transmembrane region" description="Helical" evidence="6">
    <location>
        <begin position="150"/>
        <end position="166"/>
    </location>
</feature>
<dbReference type="Pfam" id="PF07690">
    <property type="entry name" value="MFS_1"/>
    <property type="match status" value="1"/>
</dbReference>
<evidence type="ECO:0000259" key="7">
    <source>
        <dbReference type="PROSITE" id="PS50850"/>
    </source>
</evidence>
<evidence type="ECO:0000256" key="5">
    <source>
        <dbReference type="SAM" id="MobiDB-lite"/>
    </source>
</evidence>
<proteinExistence type="predicted"/>
<keyword evidence="3 6" id="KW-1133">Transmembrane helix</keyword>
<evidence type="ECO:0000256" key="4">
    <source>
        <dbReference type="ARBA" id="ARBA00023136"/>
    </source>
</evidence>
<feature type="transmembrane region" description="Helical" evidence="6">
    <location>
        <begin position="482"/>
        <end position="499"/>
    </location>
</feature>
<name>A0ABR3PP09_9PEZI</name>
<reference evidence="8 9" key="1">
    <citation type="submission" date="2024-07" db="EMBL/GenBank/DDBJ databases">
        <title>Draft sequence of the Neodothiora populina.</title>
        <authorList>
            <person name="Drown D.D."/>
            <person name="Schuette U.S."/>
            <person name="Buechlein A.B."/>
            <person name="Rusch D.R."/>
            <person name="Winton L.W."/>
            <person name="Adams G.A."/>
        </authorList>
    </citation>
    <scope>NUCLEOTIDE SEQUENCE [LARGE SCALE GENOMIC DNA]</scope>
    <source>
        <strain evidence="8 9">CPC 39397</strain>
    </source>
</reference>
<evidence type="ECO:0000256" key="3">
    <source>
        <dbReference type="ARBA" id="ARBA00022989"/>
    </source>
</evidence>
<protein>
    <recommendedName>
        <fullName evidence="7">Major facilitator superfamily (MFS) profile domain-containing protein</fullName>
    </recommendedName>
</protein>
<dbReference type="InterPro" id="IPR020846">
    <property type="entry name" value="MFS_dom"/>
</dbReference>